<organism evidence="1 2">
    <name type="scientific">Oryza meyeriana var. granulata</name>
    <dbReference type="NCBI Taxonomy" id="110450"/>
    <lineage>
        <taxon>Eukaryota</taxon>
        <taxon>Viridiplantae</taxon>
        <taxon>Streptophyta</taxon>
        <taxon>Embryophyta</taxon>
        <taxon>Tracheophyta</taxon>
        <taxon>Spermatophyta</taxon>
        <taxon>Magnoliopsida</taxon>
        <taxon>Liliopsida</taxon>
        <taxon>Poales</taxon>
        <taxon>Poaceae</taxon>
        <taxon>BOP clade</taxon>
        <taxon>Oryzoideae</taxon>
        <taxon>Oryzeae</taxon>
        <taxon>Oryzinae</taxon>
        <taxon>Oryza</taxon>
        <taxon>Oryza meyeriana</taxon>
    </lineage>
</organism>
<accession>A0A6G1F306</accession>
<sequence length="127" mass="13730">MLRTATTAETDATWRLARRRQQSLEQVIMEATGSVSAREEGGASPSSSGFREVAAAGPERYGSCIGKPTKWRIRRWALRAADLVTMGLGAADLAMVSTGISGRTVAWRRRRPRLRDGREAGSAASLP</sequence>
<dbReference type="Proteomes" id="UP000479710">
    <property type="component" value="Unassembled WGS sequence"/>
</dbReference>
<evidence type="ECO:0000313" key="2">
    <source>
        <dbReference type="Proteomes" id="UP000479710"/>
    </source>
</evidence>
<dbReference type="AlphaFoldDB" id="A0A6G1F306"/>
<name>A0A6G1F306_9ORYZ</name>
<comment type="caution">
    <text evidence="1">The sequence shown here is derived from an EMBL/GenBank/DDBJ whole genome shotgun (WGS) entry which is preliminary data.</text>
</comment>
<gene>
    <name evidence="1" type="ORF">E2562_002627</name>
</gene>
<protein>
    <submittedName>
        <fullName evidence="1">Uncharacterized protein</fullName>
    </submittedName>
</protein>
<reference evidence="1 2" key="1">
    <citation type="submission" date="2019-11" db="EMBL/GenBank/DDBJ databases">
        <title>Whole genome sequence of Oryza granulata.</title>
        <authorList>
            <person name="Li W."/>
        </authorList>
    </citation>
    <scope>NUCLEOTIDE SEQUENCE [LARGE SCALE GENOMIC DNA]</scope>
    <source>
        <strain evidence="2">cv. Menghai</strain>
        <tissue evidence="1">Leaf</tissue>
    </source>
</reference>
<proteinExistence type="predicted"/>
<keyword evidence="2" id="KW-1185">Reference proteome</keyword>
<evidence type="ECO:0000313" key="1">
    <source>
        <dbReference type="EMBL" id="KAF0931280.1"/>
    </source>
</evidence>
<dbReference type="EMBL" id="SPHZ02000001">
    <property type="protein sequence ID" value="KAF0931280.1"/>
    <property type="molecule type" value="Genomic_DNA"/>
</dbReference>